<dbReference type="SUPFAM" id="SSF51246">
    <property type="entry name" value="Rudiment single hybrid motif"/>
    <property type="match status" value="1"/>
</dbReference>
<dbReference type="FunFam" id="3.90.600.10:FF:000001">
    <property type="entry name" value="Trifunctional purine biosynthetic protein adenosine-3"/>
    <property type="match status" value="1"/>
</dbReference>
<dbReference type="Pfam" id="PF02844">
    <property type="entry name" value="GARS_N"/>
    <property type="match status" value="1"/>
</dbReference>
<dbReference type="Pfam" id="PF01071">
    <property type="entry name" value="GARS_A"/>
    <property type="match status" value="1"/>
</dbReference>
<dbReference type="Pfam" id="PF02843">
    <property type="entry name" value="GARS_C"/>
    <property type="match status" value="1"/>
</dbReference>
<dbReference type="EMBL" id="JAGVWE010000003">
    <property type="protein sequence ID" value="MBS3062834.1"/>
    <property type="molecule type" value="Genomic_DNA"/>
</dbReference>
<sequence length="426" mass="45244">MNVLVVGSGGREHALVWKIRQSPQVGEVFCAPGNPGIAQLAECVNIQADDLPRLAEFAVHHQVDLTVVGPEGPLALGIVDEFEARGLKVFGPRKNAAVLEGSKAFAKEFMQRHGIPSAGFRVFSDAEAAQAFVKQKGRCVVKADGLAAGKGVYVCQSAAEALAAVQEILVEKRFGDAGNQVIVEDLLEGQEVSVLAFCDGKTARLMVSAQDHKRVFDGDQGPNTGGMGAYSPAPFASPEFERRVHAQVIARALEGMAKEGRAYKGVLYAGLMVSGTQVKVLEFNCRFGDPETQVILPRLETDLVEVALACIEGRLDAVELRWGSQPCCCVVLASKGYPAAYEKGKEISGLERAGKQPNTLVFHAGTSLADGKTVSSGGRVLGVTALGKTIREAIGQAYQAVALIYFEGMHFRRDIGKAALPQSGGH</sequence>
<evidence type="ECO:0000256" key="11">
    <source>
        <dbReference type="ARBA" id="ARBA00042864"/>
    </source>
</evidence>
<evidence type="ECO:0000256" key="2">
    <source>
        <dbReference type="ARBA" id="ARBA00013255"/>
    </source>
</evidence>
<dbReference type="InterPro" id="IPR016185">
    <property type="entry name" value="PreATP-grasp_dom_sf"/>
</dbReference>
<dbReference type="GO" id="GO:0046872">
    <property type="term" value="F:metal ion binding"/>
    <property type="evidence" value="ECO:0007669"/>
    <property type="project" value="UniProtKB-KW"/>
</dbReference>
<dbReference type="GO" id="GO:0005524">
    <property type="term" value="F:ATP binding"/>
    <property type="evidence" value="ECO:0007669"/>
    <property type="project" value="UniProtKB-UniRule"/>
</dbReference>
<dbReference type="Gene3D" id="3.90.600.10">
    <property type="entry name" value="Phosphoribosylglycinamide synthetase, C-terminal domain"/>
    <property type="match status" value="1"/>
</dbReference>
<accession>A0A8T4L879</accession>
<evidence type="ECO:0000313" key="15">
    <source>
        <dbReference type="EMBL" id="MBS3062834.1"/>
    </source>
</evidence>
<keyword evidence="5 13" id="KW-0547">Nucleotide-binding</keyword>
<dbReference type="PROSITE" id="PS50975">
    <property type="entry name" value="ATP_GRASP"/>
    <property type="match status" value="1"/>
</dbReference>
<evidence type="ECO:0000256" key="8">
    <source>
        <dbReference type="ARBA" id="ARBA00023211"/>
    </source>
</evidence>
<dbReference type="InterPro" id="IPR011054">
    <property type="entry name" value="Rudment_hybrid_motif"/>
</dbReference>
<keyword evidence="6 12" id="KW-0658">Purine biosynthesis</keyword>
<comment type="catalytic activity">
    <reaction evidence="12">
        <text>5-phospho-beta-D-ribosylamine + glycine + ATP = N(1)-(5-phospho-beta-D-ribosyl)glycinamide + ADP + phosphate + H(+)</text>
        <dbReference type="Rhea" id="RHEA:17453"/>
        <dbReference type="ChEBI" id="CHEBI:15378"/>
        <dbReference type="ChEBI" id="CHEBI:30616"/>
        <dbReference type="ChEBI" id="CHEBI:43474"/>
        <dbReference type="ChEBI" id="CHEBI:57305"/>
        <dbReference type="ChEBI" id="CHEBI:58681"/>
        <dbReference type="ChEBI" id="CHEBI:143788"/>
        <dbReference type="ChEBI" id="CHEBI:456216"/>
        <dbReference type="EC" id="6.3.4.13"/>
    </reaction>
</comment>
<dbReference type="AlphaFoldDB" id="A0A8T4L879"/>
<dbReference type="InterPro" id="IPR013815">
    <property type="entry name" value="ATP_grasp_subdomain_1"/>
</dbReference>
<name>A0A8T4L879_9ARCH</name>
<evidence type="ECO:0000259" key="14">
    <source>
        <dbReference type="PROSITE" id="PS50975"/>
    </source>
</evidence>
<dbReference type="PANTHER" id="PTHR43472:SF1">
    <property type="entry name" value="PHOSPHORIBOSYLAMINE--GLYCINE LIGASE, CHLOROPLASTIC"/>
    <property type="match status" value="1"/>
</dbReference>
<dbReference type="HAMAP" id="MF_00138">
    <property type="entry name" value="GARS"/>
    <property type="match status" value="1"/>
</dbReference>
<dbReference type="FunFam" id="3.30.470.20:FF:000018">
    <property type="entry name" value="Trifunctional purine biosynthetic protein adenosine-3"/>
    <property type="match status" value="1"/>
</dbReference>
<dbReference type="GO" id="GO:0009113">
    <property type="term" value="P:purine nucleobase biosynthetic process"/>
    <property type="evidence" value="ECO:0007669"/>
    <property type="project" value="InterPro"/>
</dbReference>
<evidence type="ECO:0000256" key="3">
    <source>
        <dbReference type="ARBA" id="ARBA00022598"/>
    </source>
</evidence>
<keyword evidence="3 12" id="KW-0436">Ligase</keyword>
<dbReference type="GO" id="GO:0004637">
    <property type="term" value="F:phosphoribosylamine-glycine ligase activity"/>
    <property type="evidence" value="ECO:0007669"/>
    <property type="project" value="UniProtKB-UniRule"/>
</dbReference>
<dbReference type="FunFam" id="3.40.50.20:FF:000006">
    <property type="entry name" value="Phosphoribosylamine--glycine ligase, chloroplastic"/>
    <property type="match status" value="1"/>
</dbReference>
<proteinExistence type="inferred from homology"/>
<dbReference type="SMART" id="SM01209">
    <property type="entry name" value="GARS_A"/>
    <property type="match status" value="1"/>
</dbReference>
<dbReference type="InterPro" id="IPR020561">
    <property type="entry name" value="PRibGlycinamid_synth_ATP-grasp"/>
</dbReference>
<dbReference type="Gene3D" id="3.30.1490.20">
    <property type="entry name" value="ATP-grasp fold, A domain"/>
    <property type="match status" value="1"/>
</dbReference>
<dbReference type="EC" id="6.3.4.13" evidence="2 12"/>
<reference evidence="15" key="1">
    <citation type="submission" date="2021-03" db="EMBL/GenBank/DDBJ databases">
        <authorList>
            <person name="Jaffe A."/>
        </authorList>
    </citation>
    <scope>NUCLEOTIDE SEQUENCE</scope>
    <source>
        <strain evidence="15">RIFCSPLOWO2_01_FULL_58_19</strain>
    </source>
</reference>
<evidence type="ECO:0000256" key="9">
    <source>
        <dbReference type="ARBA" id="ARBA00038345"/>
    </source>
</evidence>
<dbReference type="PROSITE" id="PS00184">
    <property type="entry name" value="GARS"/>
    <property type="match status" value="1"/>
</dbReference>
<dbReference type="PANTHER" id="PTHR43472">
    <property type="entry name" value="PHOSPHORIBOSYLAMINE--GLYCINE LIGASE"/>
    <property type="match status" value="1"/>
</dbReference>
<protein>
    <recommendedName>
        <fullName evidence="2 12">Phosphoribosylamine--glycine ligase</fullName>
        <ecNumber evidence="2 12">6.3.4.13</ecNumber>
    </recommendedName>
    <alternativeName>
        <fullName evidence="12">GARS</fullName>
    </alternativeName>
    <alternativeName>
        <fullName evidence="10 12">Glycinamide ribonucleotide synthetase</fullName>
    </alternativeName>
    <alternativeName>
        <fullName evidence="11 12">Phosphoribosylglycinamide synthetase</fullName>
    </alternativeName>
</protein>
<evidence type="ECO:0000256" key="12">
    <source>
        <dbReference type="HAMAP-Rule" id="MF_00138"/>
    </source>
</evidence>
<dbReference type="Proteomes" id="UP000678237">
    <property type="component" value="Unassembled WGS sequence"/>
</dbReference>
<feature type="domain" description="ATP-grasp" evidence="14">
    <location>
        <begin position="107"/>
        <end position="312"/>
    </location>
</feature>
<dbReference type="InterPro" id="IPR037123">
    <property type="entry name" value="PRibGlycinamide_synth_C_sf"/>
</dbReference>
<evidence type="ECO:0000256" key="4">
    <source>
        <dbReference type="ARBA" id="ARBA00022723"/>
    </source>
</evidence>
<comment type="caution">
    <text evidence="15">The sequence shown here is derived from an EMBL/GenBank/DDBJ whole genome shotgun (WGS) entry which is preliminary data.</text>
</comment>
<dbReference type="Gene3D" id="3.30.470.20">
    <property type="entry name" value="ATP-grasp fold, B domain"/>
    <property type="match status" value="1"/>
</dbReference>
<dbReference type="GO" id="GO:0006189">
    <property type="term" value="P:'de novo' IMP biosynthetic process"/>
    <property type="evidence" value="ECO:0007669"/>
    <property type="project" value="UniProtKB-UniRule"/>
</dbReference>
<comment type="pathway">
    <text evidence="1 12">Purine metabolism; IMP biosynthesis via de novo pathway; N(1)-(5-phospho-D-ribosyl)glycinamide from 5-phospho-alpha-D-ribose 1-diphosphate: step 2/2.</text>
</comment>
<comment type="similarity">
    <text evidence="9 12">Belongs to the GARS family.</text>
</comment>
<evidence type="ECO:0000256" key="10">
    <source>
        <dbReference type="ARBA" id="ARBA00042242"/>
    </source>
</evidence>
<evidence type="ECO:0000256" key="7">
    <source>
        <dbReference type="ARBA" id="ARBA00022840"/>
    </source>
</evidence>
<keyword evidence="7 13" id="KW-0067">ATP-binding</keyword>
<dbReference type="SUPFAM" id="SSF52440">
    <property type="entry name" value="PreATP-grasp domain"/>
    <property type="match status" value="1"/>
</dbReference>
<keyword evidence="4" id="KW-0479">Metal-binding</keyword>
<dbReference type="SUPFAM" id="SSF56059">
    <property type="entry name" value="Glutathione synthetase ATP-binding domain-like"/>
    <property type="match status" value="1"/>
</dbReference>
<reference evidence="15" key="2">
    <citation type="submission" date="2021-05" db="EMBL/GenBank/DDBJ databases">
        <title>Protein family content uncovers lineage relationships and bacterial pathway maintenance mechanisms in DPANN archaea.</title>
        <authorList>
            <person name="Castelle C.J."/>
            <person name="Meheust R."/>
            <person name="Jaffe A.L."/>
            <person name="Seitz K."/>
            <person name="Gong X."/>
            <person name="Baker B.J."/>
            <person name="Banfield J.F."/>
        </authorList>
    </citation>
    <scope>NUCLEOTIDE SEQUENCE</scope>
    <source>
        <strain evidence="15">RIFCSPLOWO2_01_FULL_58_19</strain>
    </source>
</reference>
<gene>
    <name evidence="12 15" type="primary">purD</name>
    <name evidence="15" type="ORF">J4203_03095</name>
</gene>
<dbReference type="SMART" id="SM01210">
    <property type="entry name" value="GARS_C"/>
    <property type="match status" value="1"/>
</dbReference>
<evidence type="ECO:0000256" key="6">
    <source>
        <dbReference type="ARBA" id="ARBA00022755"/>
    </source>
</evidence>
<dbReference type="InterPro" id="IPR000115">
    <property type="entry name" value="PRibGlycinamide_synth"/>
</dbReference>
<keyword evidence="8" id="KW-0464">Manganese</keyword>
<evidence type="ECO:0000256" key="5">
    <source>
        <dbReference type="ARBA" id="ARBA00022741"/>
    </source>
</evidence>
<dbReference type="InterPro" id="IPR020560">
    <property type="entry name" value="PRibGlycinamide_synth_C-dom"/>
</dbReference>
<evidence type="ECO:0000256" key="1">
    <source>
        <dbReference type="ARBA" id="ARBA00005174"/>
    </source>
</evidence>
<dbReference type="NCBIfam" id="TIGR00877">
    <property type="entry name" value="purD"/>
    <property type="match status" value="1"/>
</dbReference>
<dbReference type="InterPro" id="IPR020559">
    <property type="entry name" value="PRibGlycinamide_synth_CS"/>
</dbReference>
<organism evidence="15 16">
    <name type="scientific">Candidatus Iainarchaeum sp</name>
    <dbReference type="NCBI Taxonomy" id="3101447"/>
    <lineage>
        <taxon>Archaea</taxon>
        <taxon>Candidatus Iainarchaeota</taxon>
        <taxon>Candidatus Iainarchaeia</taxon>
        <taxon>Candidatus Iainarchaeales</taxon>
        <taxon>Candidatus Iainarchaeaceae</taxon>
        <taxon>Candidatus Iainarchaeum</taxon>
    </lineage>
</organism>
<dbReference type="InterPro" id="IPR020562">
    <property type="entry name" value="PRibGlycinamide_synth_N"/>
</dbReference>
<evidence type="ECO:0000313" key="16">
    <source>
        <dbReference type="Proteomes" id="UP000678237"/>
    </source>
</evidence>
<dbReference type="Gene3D" id="3.40.50.20">
    <property type="match status" value="1"/>
</dbReference>
<dbReference type="InterPro" id="IPR011761">
    <property type="entry name" value="ATP-grasp"/>
</dbReference>
<evidence type="ECO:0000256" key="13">
    <source>
        <dbReference type="PROSITE-ProRule" id="PRU00409"/>
    </source>
</evidence>